<keyword evidence="2" id="KW-0472">Membrane</keyword>
<proteinExistence type="predicted"/>
<feature type="region of interest" description="Disordered" evidence="1">
    <location>
        <begin position="1"/>
        <end position="21"/>
    </location>
</feature>
<feature type="transmembrane region" description="Helical" evidence="2">
    <location>
        <begin position="21"/>
        <end position="44"/>
    </location>
</feature>
<dbReference type="AlphaFoldDB" id="A0A1H7NEB3"/>
<dbReference type="STRING" id="1287727.SAMN05443999_104109"/>
<keyword evidence="2" id="KW-1133">Transmembrane helix</keyword>
<organism evidence="3 4">
    <name type="scientific">Roseovarius azorensis</name>
    <dbReference type="NCBI Taxonomy" id="1287727"/>
    <lineage>
        <taxon>Bacteria</taxon>
        <taxon>Pseudomonadati</taxon>
        <taxon>Pseudomonadota</taxon>
        <taxon>Alphaproteobacteria</taxon>
        <taxon>Rhodobacterales</taxon>
        <taxon>Roseobacteraceae</taxon>
        <taxon>Roseovarius</taxon>
    </lineage>
</organism>
<sequence>MTISRSAPASTYDKTQDDPDASVVGPILVSVAIFLAGWATSVALWGIPGLYIPALALVPVIWMLLLMISRG</sequence>
<reference evidence="3 4" key="1">
    <citation type="submission" date="2016-10" db="EMBL/GenBank/DDBJ databases">
        <authorList>
            <person name="de Groot N.N."/>
        </authorList>
    </citation>
    <scope>NUCLEOTIDE SEQUENCE [LARGE SCALE GENOMIC DNA]</scope>
    <source>
        <strain evidence="3 4">DSM 100674</strain>
    </source>
</reference>
<accession>A0A1H7NEB3</accession>
<keyword evidence="2" id="KW-0812">Transmembrane</keyword>
<evidence type="ECO:0000313" key="4">
    <source>
        <dbReference type="Proteomes" id="UP000199582"/>
    </source>
</evidence>
<keyword evidence="4" id="KW-1185">Reference proteome</keyword>
<feature type="transmembrane region" description="Helical" evidence="2">
    <location>
        <begin position="50"/>
        <end position="68"/>
    </location>
</feature>
<dbReference type="RefSeq" id="WP_093034638.1">
    <property type="nucleotide sequence ID" value="NZ_FOAG01000004.1"/>
</dbReference>
<dbReference type="Proteomes" id="UP000199582">
    <property type="component" value="Unassembled WGS sequence"/>
</dbReference>
<evidence type="ECO:0000313" key="3">
    <source>
        <dbReference type="EMBL" id="SEL21840.1"/>
    </source>
</evidence>
<dbReference type="EMBL" id="FOAG01000004">
    <property type="protein sequence ID" value="SEL21840.1"/>
    <property type="molecule type" value="Genomic_DNA"/>
</dbReference>
<protein>
    <submittedName>
        <fullName evidence="3">Uncharacterized protein</fullName>
    </submittedName>
</protein>
<feature type="compositionally biased region" description="Polar residues" evidence="1">
    <location>
        <begin position="1"/>
        <end position="13"/>
    </location>
</feature>
<evidence type="ECO:0000256" key="2">
    <source>
        <dbReference type="SAM" id="Phobius"/>
    </source>
</evidence>
<evidence type="ECO:0000256" key="1">
    <source>
        <dbReference type="SAM" id="MobiDB-lite"/>
    </source>
</evidence>
<gene>
    <name evidence="3" type="ORF">SAMN05443999_104109</name>
</gene>
<dbReference type="OrthoDB" id="8479738at2"/>
<name>A0A1H7NEB3_9RHOB</name>